<evidence type="ECO:0000313" key="2">
    <source>
        <dbReference type="EMBL" id="SPF39477.1"/>
    </source>
</evidence>
<dbReference type="PROSITE" id="PS50206">
    <property type="entry name" value="RHODANESE_3"/>
    <property type="match status" value="1"/>
</dbReference>
<dbReference type="InterPro" id="IPR036873">
    <property type="entry name" value="Rhodanese-like_dom_sf"/>
</dbReference>
<dbReference type="SUPFAM" id="SSF52821">
    <property type="entry name" value="Rhodanese/Cell cycle control phosphatase"/>
    <property type="match status" value="1"/>
</dbReference>
<protein>
    <recommendedName>
        <fullName evidence="1">Rhodanese domain-containing protein</fullName>
    </recommendedName>
</protein>
<dbReference type="Proteomes" id="UP000238701">
    <property type="component" value="Unassembled WGS sequence"/>
</dbReference>
<dbReference type="InterPro" id="IPR001763">
    <property type="entry name" value="Rhodanese-like_dom"/>
</dbReference>
<evidence type="ECO:0000259" key="1">
    <source>
        <dbReference type="PROSITE" id="PS50206"/>
    </source>
</evidence>
<gene>
    <name evidence="2" type="ORF">SBA1_280016</name>
</gene>
<evidence type="ECO:0000313" key="3">
    <source>
        <dbReference type="Proteomes" id="UP000238701"/>
    </source>
</evidence>
<reference evidence="3" key="1">
    <citation type="submission" date="2018-02" db="EMBL/GenBank/DDBJ databases">
        <authorList>
            <person name="Hausmann B."/>
        </authorList>
    </citation>
    <scope>NUCLEOTIDE SEQUENCE [LARGE SCALE GENOMIC DNA]</scope>
    <source>
        <strain evidence="3">Peat soil MAG SbA1</strain>
    </source>
</reference>
<dbReference type="EMBL" id="OMOD01000120">
    <property type="protein sequence ID" value="SPF39477.1"/>
    <property type="molecule type" value="Genomic_DNA"/>
</dbReference>
<sequence length="44" mass="4897">MAHLLREKGFNTFVIVGGLTAWRKAGEPLESVPKDDLVKLPTFN</sequence>
<organism evidence="2 3">
    <name type="scientific">Candidatus Sulfotelmatobacter kueseliae</name>
    <dbReference type="NCBI Taxonomy" id="2042962"/>
    <lineage>
        <taxon>Bacteria</taxon>
        <taxon>Pseudomonadati</taxon>
        <taxon>Acidobacteriota</taxon>
        <taxon>Terriglobia</taxon>
        <taxon>Terriglobales</taxon>
        <taxon>Candidatus Korobacteraceae</taxon>
        <taxon>Candidatus Sulfotelmatobacter</taxon>
    </lineage>
</organism>
<feature type="domain" description="Rhodanese" evidence="1">
    <location>
        <begin position="1"/>
        <end position="31"/>
    </location>
</feature>
<proteinExistence type="predicted"/>
<accession>A0A2U3KIV8</accession>
<name>A0A2U3KIV8_9BACT</name>
<dbReference type="AlphaFoldDB" id="A0A2U3KIV8"/>
<dbReference type="Gene3D" id="3.40.250.10">
    <property type="entry name" value="Rhodanese-like domain"/>
    <property type="match status" value="1"/>
</dbReference>